<organism evidence="2 3">
    <name type="scientific">Trachymyrmex cornetzi</name>
    <dbReference type="NCBI Taxonomy" id="471704"/>
    <lineage>
        <taxon>Eukaryota</taxon>
        <taxon>Metazoa</taxon>
        <taxon>Ecdysozoa</taxon>
        <taxon>Arthropoda</taxon>
        <taxon>Hexapoda</taxon>
        <taxon>Insecta</taxon>
        <taxon>Pterygota</taxon>
        <taxon>Neoptera</taxon>
        <taxon>Endopterygota</taxon>
        <taxon>Hymenoptera</taxon>
        <taxon>Apocrita</taxon>
        <taxon>Aculeata</taxon>
        <taxon>Formicoidea</taxon>
        <taxon>Formicidae</taxon>
        <taxon>Myrmicinae</taxon>
        <taxon>Trachymyrmex</taxon>
    </lineage>
</organism>
<proteinExistence type="predicted"/>
<feature type="transmembrane region" description="Helical" evidence="1">
    <location>
        <begin position="6"/>
        <end position="23"/>
    </location>
</feature>
<evidence type="ECO:0000313" key="2">
    <source>
        <dbReference type="EMBL" id="KYN12239.1"/>
    </source>
</evidence>
<dbReference type="AlphaFoldDB" id="A0A151IWN2"/>
<reference evidence="2 3" key="1">
    <citation type="submission" date="2015-09" db="EMBL/GenBank/DDBJ databases">
        <title>Trachymyrmex cornetzi WGS genome.</title>
        <authorList>
            <person name="Nygaard S."/>
            <person name="Hu H."/>
            <person name="Boomsma J."/>
            <person name="Zhang G."/>
        </authorList>
    </citation>
    <scope>NUCLEOTIDE SEQUENCE [LARGE SCALE GENOMIC DNA]</scope>
    <source>
        <strain evidence="2">Tcor2-1</strain>
        <tissue evidence="2">Whole body</tissue>
    </source>
</reference>
<dbReference type="EMBL" id="KQ980847">
    <property type="protein sequence ID" value="KYN12239.1"/>
    <property type="molecule type" value="Genomic_DNA"/>
</dbReference>
<keyword evidence="1" id="KW-0472">Membrane</keyword>
<evidence type="ECO:0000256" key="1">
    <source>
        <dbReference type="SAM" id="Phobius"/>
    </source>
</evidence>
<keyword evidence="1" id="KW-0812">Transmembrane</keyword>
<name>A0A151IWN2_9HYME</name>
<accession>A0A151IWN2</accession>
<evidence type="ECO:0000313" key="3">
    <source>
        <dbReference type="Proteomes" id="UP000078492"/>
    </source>
</evidence>
<dbReference type="Proteomes" id="UP000078492">
    <property type="component" value="Unassembled WGS sequence"/>
</dbReference>
<gene>
    <name evidence="2" type="ORF">ALC57_15591</name>
</gene>
<keyword evidence="3" id="KW-1185">Reference proteome</keyword>
<keyword evidence="1" id="KW-1133">Transmembrane helix</keyword>
<protein>
    <submittedName>
        <fullName evidence="2">Uncharacterized protein</fullName>
    </submittedName>
</protein>
<sequence length="87" mass="9910">MGHPVYIWINILTTNLIIVRSHSYKTKRGRTPYVRRSSRNRPALDKQTPIEQICRPTVIVTPQPAETILPRVPTSLADTTIVYTPIS</sequence>